<reference evidence="9" key="1">
    <citation type="submission" date="2022-10" db="EMBL/GenBank/DDBJ databases">
        <authorList>
            <person name="Chen Y."/>
            <person name="Dougan E. K."/>
            <person name="Chan C."/>
            <person name="Rhodes N."/>
            <person name="Thang M."/>
        </authorList>
    </citation>
    <scope>NUCLEOTIDE SEQUENCE</scope>
</reference>
<organism evidence="9">
    <name type="scientific">Cladocopium goreaui</name>
    <dbReference type="NCBI Taxonomy" id="2562237"/>
    <lineage>
        <taxon>Eukaryota</taxon>
        <taxon>Sar</taxon>
        <taxon>Alveolata</taxon>
        <taxon>Dinophyceae</taxon>
        <taxon>Suessiales</taxon>
        <taxon>Symbiodiniaceae</taxon>
        <taxon>Cladocopium</taxon>
    </lineage>
</organism>
<dbReference type="InterPro" id="IPR036874">
    <property type="entry name" value="Carbonic_anhydrase_sf"/>
</dbReference>
<comment type="similarity">
    <text evidence="2">Belongs to the beta-class carbonic anhydrase family.</text>
</comment>
<evidence type="ECO:0000256" key="6">
    <source>
        <dbReference type="ARBA" id="ARBA00023239"/>
    </source>
</evidence>
<evidence type="ECO:0000256" key="8">
    <source>
        <dbReference type="SAM" id="MobiDB-lite"/>
    </source>
</evidence>
<evidence type="ECO:0000256" key="3">
    <source>
        <dbReference type="ARBA" id="ARBA00012925"/>
    </source>
</evidence>
<dbReference type="Pfam" id="PF00484">
    <property type="entry name" value="Pro_CA"/>
    <property type="match status" value="10"/>
</dbReference>
<evidence type="ECO:0000313" key="11">
    <source>
        <dbReference type="Proteomes" id="UP001152797"/>
    </source>
</evidence>
<accession>A0A9P1CH16</accession>
<dbReference type="OrthoDB" id="10248475at2759"/>
<feature type="region of interest" description="Disordered" evidence="8">
    <location>
        <begin position="78"/>
        <end position="97"/>
    </location>
</feature>
<dbReference type="PANTHER" id="PTHR11002:SF76">
    <property type="entry name" value="CARBONIC ANHYDRASE"/>
    <property type="match status" value="1"/>
</dbReference>
<keyword evidence="5" id="KW-0862">Zinc</keyword>
<dbReference type="Proteomes" id="UP001152797">
    <property type="component" value="Unassembled WGS sequence"/>
</dbReference>
<comment type="catalytic activity">
    <reaction evidence="7">
        <text>hydrogencarbonate + H(+) = CO2 + H2O</text>
        <dbReference type="Rhea" id="RHEA:10748"/>
        <dbReference type="ChEBI" id="CHEBI:15377"/>
        <dbReference type="ChEBI" id="CHEBI:15378"/>
        <dbReference type="ChEBI" id="CHEBI:16526"/>
        <dbReference type="ChEBI" id="CHEBI:17544"/>
        <dbReference type="EC" id="4.2.1.1"/>
    </reaction>
</comment>
<comment type="caution">
    <text evidence="9">The sequence shown here is derived from an EMBL/GenBank/DDBJ whole genome shotgun (WGS) entry which is preliminary data.</text>
</comment>
<feature type="region of interest" description="Disordered" evidence="8">
    <location>
        <begin position="680"/>
        <end position="704"/>
    </location>
</feature>
<keyword evidence="6" id="KW-0456">Lyase</keyword>
<dbReference type="PANTHER" id="PTHR11002">
    <property type="entry name" value="CARBONIC ANHYDRASE"/>
    <property type="match status" value="1"/>
</dbReference>
<comment type="cofactor">
    <cofactor evidence="1">
        <name>Zn(2+)</name>
        <dbReference type="ChEBI" id="CHEBI:29105"/>
    </cofactor>
</comment>
<dbReference type="GO" id="GO:0008270">
    <property type="term" value="F:zinc ion binding"/>
    <property type="evidence" value="ECO:0007669"/>
    <property type="project" value="InterPro"/>
</dbReference>
<evidence type="ECO:0000256" key="7">
    <source>
        <dbReference type="ARBA" id="ARBA00048348"/>
    </source>
</evidence>
<proteinExistence type="inferred from homology"/>
<evidence type="ECO:0000256" key="2">
    <source>
        <dbReference type="ARBA" id="ARBA00006217"/>
    </source>
</evidence>
<reference evidence="10 11" key="2">
    <citation type="submission" date="2024-05" db="EMBL/GenBank/DDBJ databases">
        <authorList>
            <person name="Chen Y."/>
            <person name="Shah S."/>
            <person name="Dougan E. K."/>
            <person name="Thang M."/>
            <person name="Chan C."/>
        </authorList>
    </citation>
    <scope>NUCLEOTIDE SEQUENCE [LARGE SCALE GENOMIC DNA]</scope>
</reference>
<dbReference type="SUPFAM" id="SSF53056">
    <property type="entry name" value="beta-carbonic anhydrase, cab"/>
    <property type="match status" value="11"/>
</dbReference>
<evidence type="ECO:0000313" key="9">
    <source>
        <dbReference type="EMBL" id="CAI3991455.1"/>
    </source>
</evidence>
<dbReference type="EMBL" id="CAMXCT030001591">
    <property type="protein sequence ID" value="CAL4778767.1"/>
    <property type="molecule type" value="Genomic_DNA"/>
</dbReference>
<dbReference type="SMART" id="SM00947">
    <property type="entry name" value="Pro_CA"/>
    <property type="match status" value="8"/>
</dbReference>
<keyword evidence="11" id="KW-1185">Reference proteome</keyword>
<protein>
    <recommendedName>
        <fullName evidence="3">carbonic anhydrase</fullName>
        <ecNumber evidence="3">4.2.1.1</ecNumber>
    </recommendedName>
</protein>
<dbReference type="InterPro" id="IPR001765">
    <property type="entry name" value="Carbonic_anhydrase"/>
</dbReference>
<dbReference type="GO" id="GO:0004089">
    <property type="term" value="F:carbonate dehydratase activity"/>
    <property type="evidence" value="ECO:0007669"/>
    <property type="project" value="UniProtKB-EC"/>
</dbReference>
<dbReference type="EMBL" id="CAMXCT020001591">
    <property type="protein sequence ID" value="CAL1144830.1"/>
    <property type="molecule type" value="Genomic_DNA"/>
</dbReference>
<evidence type="ECO:0000313" key="10">
    <source>
        <dbReference type="EMBL" id="CAL4778767.1"/>
    </source>
</evidence>
<keyword evidence="4" id="KW-0479">Metal-binding</keyword>
<gene>
    <name evidence="9" type="ORF">C1SCF055_LOCUS18362</name>
</gene>
<dbReference type="Gene3D" id="3.40.1050.10">
    <property type="entry name" value="Carbonic anhydrase"/>
    <property type="match status" value="11"/>
</dbReference>
<feature type="region of interest" description="Disordered" evidence="8">
    <location>
        <begin position="1868"/>
        <end position="1891"/>
    </location>
</feature>
<feature type="region of interest" description="Disordered" evidence="8">
    <location>
        <begin position="1114"/>
        <end position="1137"/>
    </location>
</feature>
<evidence type="ECO:0000256" key="1">
    <source>
        <dbReference type="ARBA" id="ARBA00001947"/>
    </source>
</evidence>
<evidence type="ECO:0000256" key="5">
    <source>
        <dbReference type="ARBA" id="ARBA00022833"/>
    </source>
</evidence>
<name>A0A9P1CH16_9DINO</name>
<dbReference type="EMBL" id="CAMXCT010001591">
    <property type="protein sequence ID" value="CAI3991455.1"/>
    <property type="molecule type" value="Genomic_DNA"/>
</dbReference>
<evidence type="ECO:0000256" key="4">
    <source>
        <dbReference type="ARBA" id="ARBA00022723"/>
    </source>
</evidence>
<dbReference type="EC" id="4.2.1.1" evidence="3"/>
<sequence length="2347" mass="246158">MGCHTDADEVAAHAVRVNVFHTIDFLLKYSAPLREKVKSGQVEIQGGIYHLDSGKVEFMGRSPQQSTLLSTNLGLPPSMTREGGRTSGYGPSARGEHGVRTTVDSAVPAEEALKMLKAGNERFAVGAPLAKHATLKMREALVSHGQAPHTAILGCADSRVPVDTVFDAMPGDLFVLRNAGNTCTHAEGSMVGSLEFCCGKLGSKLILVMGHTKCGAIAGATATYLASKEGKASKSAGSALEGLLVGLSGVAKQAEEELGVGADQDQLVSHSVRVNVFSSIEFLLKYSPSLRELVKSGNVEIQGGIYHLETGRVEFLGRSPRQAELLRSDPSLPPSLQALPIRTTTDGPLPSQEALKLLKEGNARFTSGAAISGKITPAMRKALVKEGQAPHTAIIGCADSRAPLETVFDAMPGDIFVLRNAGNTCTHAEGSVLGSLEFCVAALQSKMVLVLGHTACGAIKGATATYLQAKSGNKPQVTKALDALLVGLSDVAKKASEELGEGATEAQIVDRTIKLNVFHTIDFLLQYSPLVREKVAAGEVEIQGGIYDLETGHVEFLGQSPAQCGAVYGATNAYLAAKKSETASVESALEGLLLDLAPVAEKAVADMGSHTDADEVAAHAVRVNVFHTIDFLLKYSAPLREKVKSGQVEIQGGIYHLDSGKVEFMGRSPQQSTLLSTNLGLPPSMTREGGRTSGYGPSARGKASKSAGSALEGLLVGLSGVAKQAEEELGVGADQDQLVSHSVRVNVFSSIEFLLKYSPSLRVTKALDALLVGLSDVAKKASEELGEGATEAQIVDRTIKLNVFHTIDFLLQYSPLVREKVAAGEVEIQGGIYDLETGHVEFLGQSPAQDLESVCTFASCRILQLLVLAATPVAAGNTRNPNVRTTADAPMPPDEALKLLKEGNARFIKGEPTATRTNEKMRQELVDMGQAPHTAIIGCADSRAPLETIFDALPGDIFVLRNAGNTCTHAEGSMVGSLEFCTGKLGARMILVLGHTKCGAVYGATNAYLAAKKSETASVESALEGLLLDLAPVAEKAVADMGCHTDADEVAAHAVRVNVFHTIDFLLKYSAPLREKVKSGQVEIQGGIYHLDSGKVEFMGRSPQQSTLLSTNLGLPPSMTREGGRTSGYGPSARGEHGVRTTVDSAVPAEEALKMLKAGNERFAVGAPLAKHATLKMREALVSHGQAPHTAILGCADSRVPVDTVFDAMPGDLFVLRNAGNTCTHAEGSMVGSLEFCCGKLGSKLILVMGHTKCGAIAGATATYLASKEGKASKSAGSALEGLLVGLSGVAKQAEEELGVGADQDQLVSHSVRVNVFSSIEFLLKYSPSLRELVKSGTVEIQGGIYHLETGRVEFLGRSPRQAELLRSDPSLPPSLQALPIRTTTDGPLPSQEALKLLKEGNARFTSGAAISGKITPAMRKALVKEGQAPHTAIIGCADSRAPLETVFDAMPGDIFVLRNAGNTCTHAEGSVLGSLEFCVAALQSKMVLVLGHTACGAIKGATATYLQAKSGNKPQVTKALDALLVGLSDVAKKASEELGEGATEAQIVDRTIKLNVFHTIDFLLQYSPLVREKVAAGEVEIQGGIYDLETGHVEFLGQSPAQGLESVCTFASCRILQLLVLAATPVAAGNTRNPNVRTTADAPMPPDEALKLLKEGNARFIKGEPTATRTNEKMRQELVDMGQAPHTAIIGCADSRAPLETIFDALPGDIFVLRNAGNTCTHAEGSMVGSLEFCTGKLGARMILVLGHTKCGAVYGATNAYLAAKKSETASVESALEGLLLDLAPVAEKAVADMGCHTDADEVAAHAVRVNVFHTIDFLLKYSAPLREKVKSGQVEIQGGIYHLDSGKVEFMGRSPQQSTLLSTNLGLPPSMTREGGRTSGYGPSARGEHGVRTTVDSAVPAEEALKMLKAGNERFAVGAPLAKHATLKMREALVSHGQAPHTAILGCADSRVPVDTVFDAMPGDLFVLRNAGNTCTHAEGSMVGSLEFCCGKLGSKLILVMGHTKCGAIAGATATYLASKEGKASKSAGSALEGLLVGLSGVAKQAEEELGVGADQDQLVSHSVRVNVFSSIEFLLKYSPSLRELVKSGNVEIQGGITIWRLVELSSLALPIRTTTDGPLPSQEALKLLKEGNARFTSGAAISGKITPAMRKALVKEGQAPHTAIIGCADSRAPLETVFDAMPGDIFVLRNAGNTCTHAEGSVLGSLEFCVAALQSKMVLVLGHTACGAIKGATATYLQAKSGNKPQVTKALDALLVGLSDVAKKASEELGEGATEAQIVDRNVFHTIDFLLQYSPLVREKVAAGEVEIQGGIYDLETGHVEFLGQSPAQATLVKSASTLPPSLA</sequence>